<organism evidence="1 2">
    <name type="scientific">Aquilegia coerulea</name>
    <name type="common">Rocky mountain columbine</name>
    <dbReference type="NCBI Taxonomy" id="218851"/>
    <lineage>
        <taxon>Eukaryota</taxon>
        <taxon>Viridiplantae</taxon>
        <taxon>Streptophyta</taxon>
        <taxon>Embryophyta</taxon>
        <taxon>Tracheophyta</taxon>
        <taxon>Spermatophyta</taxon>
        <taxon>Magnoliopsida</taxon>
        <taxon>Ranunculales</taxon>
        <taxon>Ranunculaceae</taxon>
        <taxon>Thalictroideae</taxon>
        <taxon>Aquilegia</taxon>
    </lineage>
</organism>
<evidence type="ECO:0000313" key="1">
    <source>
        <dbReference type="EMBL" id="PIA32967.1"/>
    </source>
</evidence>
<proteinExistence type="predicted"/>
<sequence>MTQTKLASSILIAIIHTYRTEKVYTNQMASSLHPFSPPYFCINSLNLLRLSATLTLDLSTIFHILSFSLSVWYMSSFPASPNPAFSFPDLHQPESLTLLHPSPYQQPFACLISYCRPH</sequence>
<gene>
    <name evidence="1" type="ORF">AQUCO_04200006v1</name>
</gene>
<keyword evidence="2" id="KW-1185">Reference proteome</keyword>
<dbReference type="AlphaFoldDB" id="A0A2G5CQ55"/>
<dbReference type="Proteomes" id="UP000230069">
    <property type="component" value="Unassembled WGS sequence"/>
</dbReference>
<evidence type="ECO:0000313" key="2">
    <source>
        <dbReference type="Proteomes" id="UP000230069"/>
    </source>
</evidence>
<dbReference type="InParanoid" id="A0A2G5CQ55"/>
<name>A0A2G5CQ55_AQUCA</name>
<dbReference type="EMBL" id="KZ305059">
    <property type="protein sequence ID" value="PIA32967.1"/>
    <property type="molecule type" value="Genomic_DNA"/>
</dbReference>
<accession>A0A2G5CQ55</accession>
<protein>
    <submittedName>
        <fullName evidence="1">Uncharacterized protein</fullName>
    </submittedName>
</protein>
<reference evidence="1 2" key="1">
    <citation type="submission" date="2017-09" db="EMBL/GenBank/DDBJ databases">
        <title>WGS assembly of Aquilegia coerulea Goldsmith.</title>
        <authorList>
            <person name="Hodges S."/>
            <person name="Kramer E."/>
            <person name="Nordborg M."/>
            <person name="Tomkins J."/>
            <person name="Borevitz J."/>
            <person name="Derieg N."/>
            <person name="Yan J."/>
            <person name="Mihaltcheva S."/>
            <person name="Hayes R.D."/>
            <person name="Rokhsar D."/>
        </authorList>
    </citation>
    <scope>NUCLEOTIDE SEQUENCE [LARGE SCALE GENOMIC DNA]</scope>
    <source>
        <strain evidence="2">cv. Goldsmith</strain>
    </source>
</reference>